<keyword evidence="1" id="KW-0732">Signal</keyword>
<reference evidence="2" key="2">
    <citation type="journal article" date="2015" name="Fish Shellfish Immunol.">
        <title>Early steps in the European eel (Anguilla anguilla)-Vibrio vulnificus interaction in the gills: Role of the RtxA13 toxin.</title>
        <authorList>
            <person name="Callol A."/>
            <person name="Pajuelo D."/>
            <person name="Ebbesson L."/>
            <person name="Teles M."/>
            <person name="MacKenzie S."/>
            <person name="Amaro C."/>
        </authorList>
    </citation>
    <scope>NUCLEOTIDE SEQUENCE</scope>
</reference>
<name>A0A0E9WF49_ANGAN</name>
<evidence type="ECO:0000256" key="1">
    <source>
        <dbReference type="SAM" id="SignalP"/>
    </source>
</evidence>
<evidence type="ECO:0000313" key="2">
    <source>
        <dbReference type="EMBL" id="JAH88972.1"/>
    </source>
</evidence>
<sequence>MSFHFPAHFLILAHLLILILISVCSSSCVLHLHFFLPPACMSMSQCLHESEPYSGQYTGRR</sequence>
<accession>A0A0E9WF49</accession>
<feature type="chain" id="PRO_5002434544" evidence="1">
    <location>
        <begin position="27"/>
        <end position="61"/>
    </location>
</feature>
<organism evidence="2">
    <name type="scientific">Anguilla anguilla</name>
    <name type="common">European freshwater eel</name>
    <name type="synonym">Muraena anguilla</name>
    <dbReference type="NCBI Taxonomy" id="7936"/>
    <lineage>
        <taxon>Eukaryota</taxon>
        <taxon>Metazoa</taxon>
        <taxon>Chordata</taxon>
        <taxon>Craniata</taxon>
        <taxon>Vertebrata</taxon>
        <taxon>Euteleostomi</taxon>
        <taxon>Actinopterygii</taxon>
        <taxon>Neopterygii</taxon>
        <taxon>Teleostei</taxon>
        <taxon>Anguilliformes</taxon>
        <taxon>Anguillidae</taxon>
        <taxon>Anguilla</taxon>
    </lineage>
</organism>
<protein>
    <submittedName>
        <fullName evidence="2">Uncharacterized protein</fullName>
    </submittedName>
</protein>
<proteinExistence type="predicted"/>
<dbReference type="AlphaFoldDB" id="A0A0E9WF49"/>
<reference evidence="2" key="1">
    <citation type="submission" date="2014-11" db="EMBL/GenBank/DDBJ databases">
        <authorList>
            <person name="Amaro Gonzalez C."/>
        </authorList>
    </citation>
    <scope>NUCLEOTIDE SEQUENCE</scope>
</reference>
<dbReference type="EMBL" id="GBXM01019605">
    <property type="protein sequence ID" value="JAH88972.1"/>
    <property type="molecule type" value="Transcribed_RNA"/>
</dbReference>
<feature type="signal peptide" evidence="1">
    <location>
        <begin position="1"/>
        <end position="26"/>
    </location>
</feature>